<evidence type="ECO:0000256" key="2">
    <source>
        <dbReference type="SAM" id="SignalP"/>
    </source>
</evidence>
<feature type="compositionally biased region" description="Basic and acidic residues" evidence="1">
    <location>
        <begin position="99"/>
        <end position="109"/>
    </location>
</feature>
<keyword evidence="2" id="KW-0732">Signal</keyword>
<feature type="region of interest" description="Disordered" evidence="1">
    <location>
        <begin position="89"/>
        <end position="109"/>
    </location>
</feature>
<dbReference type="Proteomes" id="UP000639274">
    <property type="component" value="Chromosome"/>
</dbReference>
<evidence type="ECO:0000313" key="4">
    <source>
        <dbReference type="Proteomes" id="UP000639274"/>
    </source>
</evidence>
<dbReference type="PROSITE" id="PS51257">
    <property type="entry name" value="PROKAR_LIPOPROTEIN"/>
    <property type="match status" value="1"/>
</dbReference>
<accession>A0A975AQX5</accession>
<dbReference type="EMBL" id="CP071518">
    <property type="protein sequence ID" value="QSX77359.1"/>
    <property type="molecule type" value="Genomic_DNA"/>
</dbReference>
<name>A0A975AQX5_9GAMM</name>
<gene>
    <name evidence="3" type="ORF">I8J32_011335</name>
</gene>
<evidence type="ECO:0000313" key="3">
    <source>
        <dbReference type="EMBL" id="QSX77359.1"/>
    </source>
</evidence>
<evidence type="ECO:0000256" key="1">
    <source>
        <dbReference type="SAM" id="MobiDB-lite"/>
    </source>
</evidence>
<dbReference type="KEGG" id="lsf:I8J32_011335"/>
<organism evidence="3 4">
    <name type="scientific">Agrilutibacter solisilvae</name>
    <dbReference type="NCBI Taxonomy" id="2763317"/>
    <lineage>
        <taxon>Bacteria</taxon>
        <taxon>Pseudomonadati</taxon>
        <taxon>Pseudomonadota</taxon>
        <taxon>Gammaproteobacteria</taxon>
        <taxon>Lysobacterales</taxon>
        <taxon>Lysobacteraceae</taxon>
        <taxon>Agrilutibacter</taxon>
    </lineage>
</organism>
<feature type="chain" id="PRO_5038067453" evidence="2">
    <location>
        <begin position="26"/>
        <end position="148"/>
    </location>
</feature>
<feature type="signal peptide" evidence="2">
    <location>
        <begin position="1"/>
        <end position="25"/>
    </location>
</feature>
<dbReference type="RefSeq" id="WP_200612157.1">
    <property type="nucleotide sequence ID" value="NZ_CP071518.1"/>
</dbReference>
<protein>
    <submittedName>
        <fullName evidence="3">Uncharacterized protein</fullName>
    </submittedName>
</protein>
<reference evidence="3 4" key="1">
    <citation type="submission" date="2021-03" db="EMBL/GenBank/DDBJ databases">
        <title>Lysobacter sp. nov. isolated from soil of gangwondo yeongwol, south Korea.</title>
        <authorList>
            <person name="Kim K.R."/>
            <person name="Kim K.H."/>
            <person name="Jeon C.O."/>
        </authorList>
    </citation>
    <scope>NUCLEOTIDE SEQUENCE [LARGE SCALE GENOMIC DNA]</scope>
    <source>
        <strain evidence="3 4">R19</strain>
    </source>
</reference>
<dbReference type="AlphaFoldDB" id="A0A975AQX5"/>
<keyword evidence="4" id="KW-1185">Reference proteome</keyword>
<proteinExistence type="predicted"/>
<sequence>MNRSLLMLALLAAVAVTACKPQAPAEPAPTTDAQTTVEAPAPVAVESAPAKSAADVPFDVKGFAGTFGNGADKITLNADGTYKLAGSAQGDGTWTAEENGSRIRLDPNSKTDEDRLYTVVSNEQIDRVDATGKAVEPAQSFKREAAAY</sequence>